<keyword evidence="2" id="KW-1185">Reference proteome</keyword>
<protein>
    <recommendedName>
        <fullName evidence="3">Redox-active protein (C_GCAxxG_C_C)</fullName>
    </recommendedName>
</protein>
<organism evidence="1 2">
    <name type="scientific">Ruminiclostridium cellobioparum subsp. termitidis CT1112</name>
    <dbReference type="NCBI Taxonomy" id="1195236"/>
    <lineage>
        <taxon>Bacteria</taxon>
        <taxon>Bacillati</taxon>
        <taxon>Bacillota</taxon>
        <taxon>Clostridia</taxon>
        <taxon>Eubacteriales</taxon>
        <taxon>Oscillospiraceae</taxon>
        <taxon>Ruminiclostridium</taxon>
    </lineage>
</organism>
<evidence type="ECO:0008006" key="3">
    <source>
        <dbReference type="Google" id="ProtNLM"/>
    </source>
</evidence>
<dbReference type="eggNOG" id="COG0801">
    <property type="taxonomic scope" value="Bacteria"/>
</dbReference>
<dbReference type="RefSeq" id="WP_004625741.1">
    <property type="nucleotide sequence ID" value="NZ_AORV01000033.1"/>
</dbReference>
<dbReference type="AlphaFoldDB" id="S0FIG2"/>
<dbReference type="STRING" id="1195236.CTER_2289"/>
<name>S0FIG2_RUMCE</name>
<evidence type="ECO:0000313" key="1">
    <source>
        <dbReference type="EMBL" id="EMS71760.1"/>
    </source>
</evidence>
<sequence>MSAVKAKNNYTGQSGCSRMNCAQAVLSAFKEDFDIDESMVDTFKGYGGGRAPGGLCGAYYAVRYILDEKDPSRLEELEKHFLEHAGALECRNIKGLKKLSCVGCVEKSSEFLEKLG</sequence>
<evidence type="ECO:0000313" key="2">
    <source>
        <dbReference type="Proteomes" id="UP000014155"/>
    </source>
</evidence>
<reference evidence="1 2" key="1">
    <citation type="journal article" date="2013" name="Genome Announc.">
        <title>Draft Genome Sequence of the Cellulolytic, Mesophilic, Anaerobic Bacterium Clostridium termitidis Strain CT1112 (DSM 5398).</title>
        <authorList>
            <person name="Lal S."/>
            <person name="Ramachandran U."/>
            <person name="Zhang X."/>
            <person name="Munir R."/>
            <person name="Sparling R."/>
            <person name="Levin D.B."/>
        </authorList>
    </citation>
    <scope>NUCLEOTIDE SEQUENCE [LARGE SCALE GENOMIC DNA]</scope>
    <source>
        <strain evidence="1 2">CT1112</strain>
    </source>
</reference>
<dbReference type="Proteomes" id="UP000014155">
    <property type="component" value="Unassembled WGS sequence"/>
</dbReference>
<gene>
    <name evidence="1" type="ORF">CTER_2289</name>
</gene>
<dbReference type="EMBL" id="AORV01000033">
    <property type="protein sequence ID" value="EMS71760.1"/>
    <property type="molecule type" value="Genomic_DNA"/>
</dbReference>
<dbReference type="InterPro" id="IPR010181">
    <property type="entry name" value="CGCAxxGCC_motif"/>
</dbReference>
<dbReference type="Pfam" id="PF09719">
    <property type="entry name" value="C_GCAxxG_C_C"/>
    <property type="match status" value="1"/>
</dbReference>
<dbReference type="PATRIC" id="fig|1195236.3.peg.2596"/>
<proteinExistence type="predicted"/>
<comment type="caution">
    <text evidence="1">The sequence shown here is derived from an EMBL/GenBank/DDBJ whole genome shotgun (WGS) entry which is preliminary data.</text>
</comment>
<accession>S0FIG2</accession>